<dbReference type="AlphaFoldDB" id="A0AAE0SC52"/>
<dbReference type="EMBL" id="JAEAOA010001155">
    <property type="protein sequence ID" value="KAK3589179.1"/>
    <property type="molecule type" value="Genomic_DNA"/>
</dbReference>
<protein>
    <submittedName>
        <fullName evidence="1">Uncharacterized protein</fullName>
    </submittedName>
</protein>
<proteinExistence type="predicted"/>
<keyword evidence="2" id="KW-1185">Reference proteome</keyword>
<reference evidence="1" key="2">
    <citation type="journal article" date="2021" name="Genome Biol. Evol.">
        <title>Developing a high-quality reference genome for a parasitic bivalve with doubly uniparental inheritance (Bivalvia: Unionida).</title>
        <authorList>
            <person name="Smith C.H."/>
        </authorList>
    </citation>
    <scope>NUCLEOTIDE SEQUENCE</scope>
    <source>
        <strain evidence="1">CHS0354</strain>
        <tissue evidence="1">Mantle</tissue>
    </source>
</reference>
<gene>
    <name evidence="1" type="ORF">CHS0354_018889</name>
</gene>
<reference evidence="1" key="3">
    <citation type="submission" date="2023-05" db="EMBL/GenBank/DDBJ databases">
        <authorList>
            <person name="Smith C.H."/>
        </authorList>
    </citation>
    <scope>NUCLEOTIDE SEQUENCE</scope>
    <source>
        <strain evidence="1">CHS0354</strain>
        <tissue evidence="1">Mantle</tissue>
    </source>
</reference>
<evidence type="ECO:0000313" key="2">
    <source>
        <dbReference type="Proteomes" id="UP001195483"/>
    </source>
</evidence>
<accession>A0AAE0SC52</accession>
<reference evidence="1" key="1">
    <citation type="journal article" date="2021" name="Genome Biol. Evol.">
        <title>A High-Quality Reference Genome for a Parasitic Bivalve with Doubly Uniparental Inheritance (Bivalvia: Unionida).</title>
        <authorList>
            <person name="Smith C.H."/>
        </authorList>
    </citation>
    <scope>NUCLEOTIDE SEQUENCE</scope>
    <source>
        <strain evidence="1">CHS0354</strain>
    </source>
</reference>
<organism evidence="1 2">
    <name type="scientific">Potamilus streckersoni</name>
    <dbReference type="NCBI Taxonomy" id="2493646"/>
    <lineage>
        <taxon>Eukaryota</taxon>
        <taxon>Metazoa</taxon>
        <taxon>Spiralia</taxon>
        <taxon>Lophotrochozoa</taxon>
        <taxon>Mollusca</taxon>
        <taxon>Bivalvia</taxon>
        <taxon>Autobranchia</taxon>
        <taxon>Heteroconchia</taxon>
        <taxon>Palaeoheterodonta</taxon>
        <taxon>Unionida</taxon>
        <taxon>Unionoidea</taxon>
        <taxon>Unionidae</taxon>
        <taxon>Ambleminae</taxon>
        <taxon>Lampsilini</taxon>
        <taxon>Potamilus</taxon>
    </lineage>
</organism>
<evidence type="ECO:0000313" key="1">
    <source>
        <dbReference type="EMBL" id="KAK3589179.1"/>
    </source>
</evidence>
<comment type="caution">
    <text evidence="1">The sequence shown here is derived from an EMBL/GenBank/DDBJ whole genome shotgun (WGS) entry which is preliminary data.</text>
</comment>
<sequence>MAKEDHIESKEKISEEKFETLQCERRSIATTTPDKYNQEVQIEIVYKRHLTSNFRSDKRSQNNEKALNVPAISEESYFSIDYSLRKGNEGIDCE</sequence>
<name>A0AAE0SC52_9BIVA</name>
<dbReference type="Proteomes" id="UP001195483">
    <property type="component" value="Unassembled WGS sequence"/>
</dbReference>